<organism evidence="6">
    <name type="scientific">Streptococcus pneumoniae</name>
    <dbReference type="NCBI Taxonomy" id="1313"/>
    <lineage>
        <taxon>Bacteria</taxon>
        <taxon>Bacillati</taxon>
        <taxon>Bacillota</taxon>
        <taxon>Bacilli</taxon>
        <taxon>Lactobacillales</taxon>
        <taxon>Streptococcaceae</taxon>
        <taxon>Streptococcus</taxon>
    </lineage>
</organism>
<keyword evidence="4" id="KW-1133">Transmembrane helix</keyword>
<comment type="subcellular location">
    <subcellularLocation>
        <location evidence="1">Cell membrane</location>
        <topology evidence="1">Multi-pass membrane protein</topology>
    </subcellularLocation>
</comment>
<dbReference type="PANTHER" id="PTHR30250">
    <property type="entry name" value="PST FAMILY PREDICTED COLANIC ACID TRANSPORTER"/>
    <property type="match status" value="1"/>
</dbReference>
<sequence>MSKYKELAKNTGTFALANFSSKILIFLLVPIYTKVLTTTEYGFYDLVYTTIQLLVPILTLNISEAVMRFLMKEDVSKKSVFSIAILDIFLGSIIFCLLLLVNQIFSLSELISQYSIYIMVIFAFYTLNNFLIQYSKGIDKIGVTAISGVISAAVMLSMNILLLVVLNWGLLGFFIANICGYVIPCVYIIVKLKLWDLFELKIDRSLQWEMIYYTLPLILNTLSWWVNNTSDRYIITVIIGIQASAIISVAYKIPQIFSTISAIFIQSWQISAIKIQEEKEGNTFISKMLLYYNALLLIIASGIILFVKPISNILFGASFYSAWTLVPFLIISSLFNAISGYIGAIMGAKMDTKNIAKSALVGMIANVFLNIVLTFLMGLQGITISTMIASFLIFYMRKDSVEEIAPETYRAIYLSWFLLVVEASLLVYIDFIIGATLVTLINLFLLKDTLKPLCLKLLKGFK</sequence>
<evidence type="ECO:0000256" key="4">
    <source>
        <dbReference type="ARBA" id="ARBA00022989"/>
    </source>
</evidence>
<accession>A0A1A9BIK6</accession>
<dbReference type="AlphaFoldDB" id="A0A1A9BIK6"/>
<dbReference type="EMBL" id="LT594598">
    <property type="protein sequence ID" value="SBT85364.1"/>
    <property type="molecule type" value="Genomic_DNA"/>
</dbReference>
<dbReference type="InterPro" id="IPR050833">
    <property type="entry name" value="Poly_Biosynth_Transport"/>
</dbReference>
<keyword evidence="2" id="KW-1003">Cell membrane</keyword>
<dbReference type="RefSeq" id="WP_054377664.1">
    <property type="nucleotide sequence ID" value="NZ_CAXKUL010000002.1"/>
</dbReference>
<evidence type="ECO:0000256" key="2">
    <source>
        <dbReference type="ARBA" id="ARBA00022475"/>
    </source>
</evidence>
<dbReference type="GO" id="GO:0005886">
    <property type="term" value="C:plasma membrane"/>
    <property type="evidence" value="ECO:0007669"/>
    <property type="project" value="UniProtKB-SubCell"/>
</dbReference>
<evidence type="ECO:0000256" key="1">
    <source>
        <dbReference type="ARBA" id="ARBA00004651"/>
    </source>
</evidence>
<dbReference type="InterPro" id="IPR002797">
    <property type="entry name" value="Polysacc_synth"/>
</dbReference>
<evidence type="ECO:0000256" key="5">
    <source>
        <dbReference type="ARBA" id="ARBA00023136"/>
    </source>
</evidence>
<evidence type="ECO:0000256" key="3">
    <source>
        <dbReference type="ARBA" id="ARBA00022692"/>
    </source>
</evidence>
<reference evidence="6" key="2">
    <citation type="submission" date="2016-06" db="EMBL/GenBank/DDBJ databases">
        <authorList>
            <person name="Kjaerup R.B."/>
            <person name="Dalgaard T.S."/>
            <person name="Juul-Madsen H.R."/>
        </authorList>
    </citation>
    <scope>NUCLEOTIDE SEQUENCE</scope>
    <source>
        <strain evidence="6">23B1</strain>
    </source>
</reference>
<gene>
    <name evidence="6" type="primary">wzx</name>
</gene>
<keyword evidence="5" id="KW-0472">Membrane</keyword>
<dbReference type="PANTHER" id="PTHR30250:SF11">
    <property type="entry name" value="O-ANTIGEN TRANSPORTER-RELATED"/>
    <property type="match status" value="1"/>
</dbReference>
<dbReference type="Pfam" id="PF01943">
    <property type="entry name" value="Polysacc_synt"/>
    <property type="match status" value="1"/>
</dbReference>
<evidence type="ECO:0000313" key="6">
    <source>
        <dbReference type="EMBL" id="SBT85364.1"/>
    </source>
</evidence>
<keyword evidence="3" id="KW-0812">Transmembrane</keyword>
<protein>
    <submittedName>
        <fullName evidence="6">Capsule biosynthesis repeating unit flippase Wzx</fullName>
    </submittedName>
</protein>
<reference evidence="6" key="1">
    <citation type="submission" date="2016-06" db="EMBL/GenBank/DDBJ databases">
        <title>Whole Genome Sequencing of Streptococcus pneumoniae: Development, Evaluation and Verification of Targets for Serogroup and Serotype Prediction using an Automated Pipeline.</title>
        <authorList>
            <person name="Kapatai G."/>
            <person name="Sheppard C.L."/>
            <person name="Al-Shahib A."/>
            <person name="Litt D.J."/>
            <person name="Underwood A.P."/>
            <person name="Harrison T.G."/>
            <person name="Fry N.K."/>
        </authorList>
    </citation>
    <scope>NUCLEOTIDE SEQUENCE</scope>
    <source>
        <strain evidence="6">23B1</strain>
    </source>
</reference>
<name>A0A1A9BIK6_STREE</name>
<proteinExistence type="predicted"/>